<accession>A0A9W9JEL5</accession>
<evidence type="ECO:0000313" key="4">
    <source>
        <dbReference type="Proteomes" id="UP001150904"/>
    </source>
</evidence>
<protein>
    <recommendedName>
        <fullName evidence="2">DUF7136 domain-containing protein</fullName>
    </recommendedName>
</protein>
<dbReference type="Proteomes" id="UP001150904">
    <property type="component" value="Unassembled WGS sequence"/>
</dbReference>
<organism evidence="3 4">
    <name type="scientific">Penicillium cinerascens</name>
    <dbReference type="NCBI Taxonomy" id="70096"/>
    <lineage>
        <taxon>Eukaryota</taxon>
        <taxon>Fungi</taxon>
        <taxon>Dikarya</taxon>
        <taxon>Ascomycota</taxon>
        <taxon>Pezizomycotina</taxon>
        <taxon>Eurotiomycetes</taxon>
        <taxon>Eurotiomycetidae</taxon>
        <taxon>Eurotiales</taxon>
        <taxon>Aspergillaceae</taxon>
        <taxon>Penicillium</taxon>
    </lineage>
</organism>
<dbReference type="InterPro" id="IPR055560">
    <property type="entry name" value="DUF7136"/>
</dbReference>
<keyword evidence="1" id="KW-1133">Transmembrane helix</keyword>
<comment type="caution">
    <text evidence="3">The sequence shown here is derived from an EMBL/GenBank/DDBJ whole genome shotgun (WGS) entry which is preliminary data.</text>
</comment>
<dbReference type="RefSeq" id="XP_058305432.1">
    <property type="nucleotide sequence ID" value="XM_058455444.1"/>
</dbReference>
<keyword evidence="1" id="KW-0472">Membrane</keyword>
<evidence type="ECO:0000256" key="1">
    <source>
        <dbReference type="SAM" id="Phobius"/>
    </source>
</evidence>
<gene>
    <name evidence="3" type="ORF">N7498_008382</name>
</gene>
<feature type="domain" description="DUF7136" evidence="2">
    <location>
        <begin position="2"/>
        <end position="110"/>
    </location>
</feature>
<proteinExistence type="predicted"/>
<name>A0A9W9JEL5_9EURO</name>
<dbReference type="AlphaFoldDB" id="A0A9W9JEL5"/>
<dbReference type="Pfam" id="PF23584">
    <property type="entry name" value="DUF7136"/>
    <property type="match status" value="1"/>
</dbReference>
<reference evidence="3" key="1">
    <citation type="submission" date="2022-12" db="EMBL/GenBank/DDBJ databases">
        <authorList>
            <person name="Petersen C."/>
        </authorList>
    </citation>
    <scope>NUCLEOTIDE SEQUENCE</scope>
    <source>
        <strain evidence="3">IBT 15544</strain>
    </source>
</reference>
<feature type="transmembrane region" description="Helical" evidence="1">
    <location>
        <begin position="121"/>
        <end position="140"/>
    </location>
</feature>
<dbReference type="GeneID" id="83182745"/>
<dbReference type="EMBL" id="JAPQKR010000015">
    <property type="protein sequence ID" value="KAJ5194944.1"/>
    <property type="molecule type" value="Genomic_DNA"/>
</dbReference>
<evidence type="ECO:0000259" key="2">
    <source>
        <dbReference type="Pfam" id="PF23584"/>
    </source>
</evidence>
<evidence type="ECO:0000313" key="3">
    <source>
        <dbReference type="EMBL" id="KAJ5194944.1"/>
    </source>
</evidence>
<reference evidence="3" key="2">
    <citation type="journal article" date="2023" name="IMA Fungus">
        <title>Comparative genomic study of the Penicillium genus elucidates a diverse pangenome and 15 lateral gene transfer events.</title>
        <authorList>
            <person name="Petersen C."/>
            <person name="Sorensen T."/>
            <person name="Nielsen M.R."/>
            <person name="Sondergaard T.E."/>
            <person name="Sorensen J.L."/>
            <person name="Fitzpatrick D.A."/>
            <person name="Frisvad J.C."/>
            <person name="Nielsen K.L."/>
        </authorList>
    </citation>
    <scope>NUCLEOTIDE SEQUENCE</scope>
    <source>
        <strain evidence="3">IBT 15544</strain>
    </source>
</reference>
<keyword evidence="1" id="KW-0812">Transmembrane</keyword>
<dbReference type="OrthoDB" id="4490227at2759"/>
<keyword evidence="4" id="KW-1185">Reference proteome</keyword>
<sequence length="141" mass="14667">MINNSTTWATFFTIDSSAPKVDLIAATANKACPGEYGVVIDVTDKIFEVPSGVQWSGGKWTNNTCVVVATSTPTATPDPCRVHIDKAAVSGMEASITARICLGIVPPDYCPEDENSAIKQVALAGICCLLAAVGALGFFLA</sequence>